<gene>
    <name evidence="2" type="ORF">BU24DRAFT_68688</name>
</gene>
<organism evidence="2 3">
    <name type="scientific">Aaosphaeria arxii CBS 175.79</name>
    <dbReference type="NCBI Taxonomy" id="1450172"/>
    <lineage>
        <taxon>Eukaryota</taxon>
        <taxon>Fungi</taxon>
        <taxon>Dikarya</taxon>
        <taxon>Ascomycota</taxon>
        <taxon>Pezizomycotina</taxon>
        <taxon>Dothideomycetes</taxon>
        <taxon>Pleosporomycetidae</taxon>
        <taxon>Pleosporales</taxon>
        <taxon>Pleosporales incertae sedis</taxon>
        <taxon>Aaosphaeria</taxon>
    </lineage>
</organism>
<proteinExistence type="predicted"/>
<dbReference type="RefSeq" id="XP_033378313.1">
    <property type="nucleotide sequence ID" value="XM_033534540.1"/>
</dbReference>
<feature type="chain" id="PRO_5025619673" description="Secreted protein" evidence="1">
    <location>
        <begin position="24"/>
        <end position="101"/>
    </location>
</feature>
<accession>A0A6A5XB18</accession>
<evidence type="ECO:0000256" key="1">
    <source>
        <dbReference type="SAM" id="SignalP"/>
    </source>
</evidence>
<reference evidence="2" key="1">
    <citation type="journal article" date="2020" name="Stud. Mycol.">
        <title>101 Dothideomycetes genomes: a test case for predicting lifestyles and emergence of pathogens.</title>
        <authorList>
            <person name="Haridas S."/>
            <person name="Albert R."/>
            <person name="Binder M."/>
            <person name="Bloem J."/>
            <person name="Labutti K."/>
            <person name="Salamov A."/>
            <person name="Andreopoulos B."/>
            <person name="Baker S."/>
            <person name="Barry K."/>
            <person name="Bills G."/>
            <person name="Bluhm B."/>
            <person name="Cannon C."/>
            <person name="Castanera R."/>
            <person name="Culley D."/>
            <person name="Daum C."/>
            <person name="Ezra D."/>
            <person name="Gonzalez J."/>
            <person name="Henrissat B."/>
            <person name="Kuo A."/>
            <person name="Liang C."/>
            <person name="Lipzen A."/>
            <person name="Lutzoni F."/>
            <person name="Magnuson J."/>
            <person name="Mondo S."/>
            <person name="Nolan M."/>
            <person name="Ohm R."/>
            <person name="Pangilinan J."/>
            <person name="Park H.-J."/>
            <person name="Ramirez L."/>
            <person name="Alfaro M."/>
            <person name="Sun H."/>
            <person name="Tritt A."/>
            <person name="Yoshinaga Y."/>
            <person name="Zwiers L.-H."/>
            <person name="Turgeon B."/>
            <person name="Goodwin S."/>
            <person name="Spatafora J."/>
            <person name="Crous P."/>
            <person name="Grigoriev I."/>
        </authorList>
    </citation>
    <scope>NUCLEOTIDE SEQUENCE</scope>
    <source>
        <strain evidence="2">CBS 175.79</strain>
    </source>
</reference>
<evidence type="ECO:0000313" key="2">
    <source>
        <dbReference type="EMBL" id="KAF2009974.1"/>
    </source>
</evidence>
<dbReference type="EMBL" id="ML978077">
    <property type="protein sequence ID" value="KAF2009974.1"/>
    <property type="molecule type" value="Genomic_DNA"/>
</dbReference>
<name>A0A6A5XB18_9PLEO</name>
<protein>
    <recommendedName>
        <fullName evidence="4">Secreted protein</fullName>
    </recommendedName>
</protein>
<sequence length="101" mass="11461">MTTLPKATLWEFLLLLARPHTLSLPALVREREVSIISEPREDISASSLGFAMPRFVFMPHTHPTMNLPMMDWKAQTPIASLSDSTSAYTVRSYLHRVCLCM</sequence>
<dbReference type="GeneID" id="54291937"/>
<keyword evidence="3" id="KW-1185">Reference proteome</keyword>
<keyword evidence="1" id="KW-0732">Signal</keyword>
<evidence type="ECO:0008006" key="4">
    <source>
        <dbReference type="Google" id="ProtNLM"/>
    </source>
</evidence>
<feature type="signal peptide" evidence="1">
    <location>
        <begin position="1"/>
        <end position="23"/>
    </location>
</feature>
<dbReference type="AlphaFoldDB" id="A0A6A5XB18"/>
<evidence type="ECO:0000313" key="3">
    <source>
        <dbReference type="Proteomes" id="UP000799778"/>
    </source>
</evidence>
<dbReference type="Proteomes" id="UP000799778">
    <property type="component" value="Unassembled WGS sequence"/>
</dbReference>